<organism evidence="1 2">
    <name type="scientific">Natronoglycomyces albus</name>
    <dbReference type="NCBI Taxonomy" id="2811108"/>
    <lineage>
        <taxon>Bacteria</taxon>
        <taxon>Bacillati</taxon>
        <taxon>Actinomycetota</taxon>
        <taxon>Actinomycetes</taxon>
        <taxon>Glycomycetales</taxon>
        <taxon>Glycomycetaceae</taxon>
        <taxon>Natronoglycomyces</taxon>
    </lineage>
</organism>
<sequence length="330" mass="36432">MRTLSIATVCATGLFLLAACGDEDQEAQQDSAADHIQQAWNSHVSTLADIHKLTARLEDECAQARGVDNSHAADAANAVSRELTREALMGVAQPRIDPETADTVGYQHIHRELWAAFNPVDDSAAPQVPDHNQVAVMFGEEFATAYVAAADAGGPLEINGDTPGIENVHLDGAATYIEYFTDGCAGAVANELYENDPESYFIQALEVAPNLNPYLLTNAKYLAIEQEWAECMRHDGYDLSYFGRESHLLAEYYADDPTTFEERQKELAAADASCVRRKDVNKRNRELFESVVVDYFESHELESKLADMRDVNEAVLQRGNAIVGDSLRWQ</sequence>
<gene>
    <name evidence="1" type="ORF">JQS30_13615</name>
</gene>
<protein>
    <submittedName>
        <fullName evidence="1">Uncharacterized protein</fullName>
    </submittedName>
</protein>
<dbReference type="KEGG" id="nav:JQS30_13615"/>
<evidence type="ECO:0000313" key="1">
    <source>
        <dbReference type="EMBL" id="QSB04791.1"/>
    </source>
</evidence>
<dbReference type="EMBL" id="CP070496">
    <property type="protein sequence ID" value="QSB04791.1"/>
    <property type="molecule type" value="Genomic_DNA"/>
</dbReference>
<dbReference type="PROSITE" id="PS51257">
    <property type="entry name" value="PROKAR_LIPOPROTEIN"/>
    <property type="match status" value="1"/>
</dbReference>
<proteinExistence type="predicted"/>
<evidence type="ECO:0000313" key="2">
    <source>
        <dbReference type="Proteomes" id="UP000662939"/>
    </source>
</evidence>
<dbReference type="AlphaFoldDB" id="A0A895XG02"/>
<dbReference type="Proteomes" id="UP000662939">
    <property type="component" value="Chromosome"/>
</dbReference>
<name>A0A895XG02_9ACTN</name>
<accession>A0A895XG02</accession>
<keyword evidence="2" id="KW-1185">Reference proteome</keyword>
<reference evidence="1" key="1">
    <citation type="submission" date="2021-02" db="EMBL/GenBank/DDBJ databases">
        <title>Natronoglycomyces albus gen. nov., sp. nov, a haloalkaliphilic actinobacterium from a soda solonchak soil.</title>
        <authorList>
            <person name="Sorokin D.Y."/>
            <person name="Khijniak T.V."/>
            <person name="Zakharycheva A.P."/>
            <person name="Boueva O.V."/>
            <person name="Ariskina E.V."/>
            <person name="Hahnke R.L."/>
            <person name="Bunk B."/>
            <person name="Sproer C."/>
            <person name="Schumann P."/>
            <person name="Evtushenko L.I."/>
            <person name="Kublanov I.V."/>
        </authorList>
    </citation>
    <scope>NUCLEOTIDE SEQUENCE</scope>
    <source>
        <strain evidence="1">DSM 106290</strain>
    </source>
</reference>
<dbReference type="RefSeq" id="WP_213170790.1">
    <property type="nucleotide sequence ID" value="NZ_CP070496.1"/>
</dbReference>